<accession>A0A6G0HPJ1</accession>
<reference evidence="2 3" key="1">
    <citation type="submission" date="2019-07" db="EMBL/GenBank/DDBJ databases">
        <title>Chromosome genome assembly for large yellow croaker.</title>
        <authorList>
            <person name="Xiao S."/>
        </authorList>
    </citation>
    <scope>NUCLEOTIDE SEQUENCE [LARGE SCALE GENOMIC DNA]</scope>
    <source>
        <strain evidence="2">JMULYC20181020</strain>
        <tissue evidence="2">Muscle</tissue>
    </source>
</reference>
<dbReference type="InterPro" id="IPR012337">
    <property type="entry name" value="RNaseH-like_sf"/>
</dbReference>
<feature type="domain" description="HAT C-terminal dimerisation" evidence="1">
    <location>
        <begin position="272"/>
        <end position="332"/>
    </location>
</feature>
<keyword evidence="3" id="KW-1185">Reference proteome</keyword>
<sequence>MIRSVNRLVGLCKADQTFPDFWNFHCIIHREQLVSKSLNLDNVMKPVMEIVNYIRTHALNHRQFRNLIAELDQGLPGDLPLHCTVRWLSKSKVLSRFFELLDAVKLFMEEKDKDYPELSDLEWIMDLAFLVDMLCHLDRLNLTLQGKLKMLPDLVQSVFAFVNKLKLFEAHIQKGDLTHFHTMLKASEQVTSAALKKKRDRYATLVANLHKSFVTRFCDLQLKRPQITFLVDPFNAETDCLKAPLVTDEAAAELEMIDLCEEDQLKAVLREGTIEFWKTVPMKKYPNIKRAALKILSMFESTYVCESVFSTLKHVKSKHRSVLTDTHLKELLRVATTEYKPDLKRIVQDKECQKSH</sequence>
<evidence type="ECO:0000259" key="1">
    <source>
        <dbReference type="Pfam" id="PF05699"/>
    </source>
</evidence>
<name>A0A6G0HPJ1_LARCR</name>
<protein>
    <submittedName>
        <fullName evidence="2">General transcription factor II-I repeat domain-containing protein 2A</fullName>
    </submittedName>
</protein>
<dbReference type="GO" id="GO:0046983">
    <property type="term" value="F:protein dimerization activity"/>
    <property type="evidence" value="ECO:0007669"/>
    <property type="project" value="InterPro"/>
</dbReference>
<evidence type="ECO:0000313" key="2">
    <source>
        <dbReference type="EMBL" id="KAE8280993.1"/>
    </source>
</evidence>
<dbReference type="Proteomes" id="UP000424527">
    <property type="component" value="Unassembled WGS sequence"/>
</dbReference>
<evidence type="ECO:0000313" key="3">
    <source>
        <dbReference type="Proteomes" id="UP000424527"/>
    </source>
</evidence>
<gene>
    <name evidence="2" type="ORF">D5F01_LYC21569</name>
</gene>
<dbReference type="PANTHER" id="PTHR45913:SF5">
    <property type="entry name" value="GENERAL TRANSCRIPTION FACTOR II-I REPEAT DOMAIN-CONTAINING PROTEIN 2A-LIKE PROTEIN"/>
    <property type="match status" value="1"/>
</dbReference>
<dbReference type="InterPro" id="IPR008906">
    <property type="entry name" value="HATC_C_dom"/>
</dbReference>
<organism evidence="2 3">
    <name type="scientific">Larimichthys crocea</name>
    <name type="common">Large yellow croaker</name>
    <name type="synonym">Pseudosciaena crocea</name>
    <dbReference type="NCBI Taxonomy" id="215358"/>
    <lineage>
        <taxon>Eukaryota</taxon>
        <taxon>Metazoa</taxon>
        <taxon>Chordata</taxon>
        <taxon>Craniata</taxon>
        <taxon>Vertebrata</taxon>
        <taxon>Euteleostomi</taxon>
        <taxon>Actinopterygii</taxon>
        <taxon>Neopterygii</taxon>
        <taxon>Teleostei</taxon>
        <taxon>Neoteleostei</taxon>
        <taxon>Acanthomorphata</taxon>
        <taxon>Eupercaria</taxon>
        <taxon>Sciaenidae</taxon>
        <taxon>Larimichthys</taxon>
    </lineage>
</organism>
<proteinExistence type="predicted"/>
<comment type="caution">
    <text evidence="2">The sequence shown here is derived from an EMBL/GenBank/DDBJ whole genome shotgun (WGS) entry which is preliminary data.</text>
</comment>
<dbReference type="AlphaFoldDB" id="A0A6G0HPJ1"/>
<dbReference type="EMBL" id="REGW02000021">
    <property type="protein sequence ID" value="KAE8280993.1"/>
    <property type="molecule type" value="Genomic_DNA"/>
</dbReference>
<dbReference type="Pfam" id="PF05699">
    <property type="entry name" value="Dimer_Tnp_hAT"/>
    <property type="match status" value="1"/>
</dbReference>
<dbReference type="SUPFAM" id="SSF53098">
    <property type="entry name" value="Ribonuclease H-like"/>
    <property type="match status" value="1"/>
</dbReference>
<dbReference type="PANTHER" id="PTHR45913">
    <property type="entry name" value="EPM2A-INTERACTING PROTEIN 1"/>
    <property type="match status" value="1"/>
</dbReference>